<reference evidence="7" key="1">
    <citation type="submission" date="2021-03" db="EMBL/GenBank/DDBJ databases">
        <authorList>
            <person name="Tagirdzhanova G."/>
        </authorList>
    </citation>
    <scope>NUCLEOTIDE SEQUENCE</scope>
</reference>
<evidence type="ECO:0000256" key="6">
    <source>
        <dbReference type="SAM" id="Phobius"/>
    </source>
</evidence>
<comment type="caution">
    <text evidence="7">The sequence shown here is derived from an EMBL/GenBank/DDBJ whole genome shotgun (WGS) entry which is preliminary data.</text>
</comment>
<evidence type="ECO:0000256" key="5">
    <source>
        <dbReference type="SAM" id="MobiDB-lite"/>
    </source>
</evidence>
<evidence type="ECO:0000313" key="8">
    <source>
        <dbReference type="Proteomes" id="UP000664521"/>
    </source>
</evidence>
<feature type="transmembrane region" description="Helical" evidence="6">
    <location>
        <begin position="223"/>
        <end position="240"/>
    </location>
</feature>
<dbReference type="GO" id="GO:0035348">
    <property type="term" value="P:acetyl-CoA transmembrane transport"/>
    <property type="evidence" value="ECO:0007669"/>
    <property type="project" value="InterPro"/>
</dbReference>
<dbReference type="Proteomes" id="UP000664521">
    <property type="component" value="Unassembled WGS sequence"/>
</dbReference>
<feature type="compositionally biased region" description="Low complexity" evidence="5">
    <location>
        <begin position="110"/>
        <end position="122"/>
    </location>
</feature>
<feature type="compositionally biased region" description="Polar residues" evidence="5">
    <location>
        <begin position="78"/>
        <end position="94"/>
    </location>
</feature>
<comment type="subcellular location">
    <subcellularLocation>
        <location evidence="1">Membrane</location>
        <topology evidence="1">Multi-pass membrane protein</topology>
    </subcellularLocation>
</comment>
<keyword evidence="8" id="KW-1185">Reference proteome</keyword>
<dbReference type="GO" id="GO:0016020">
    <property type="term" value="C:membrane"/>
    <property type="evidence" value="ECO:0007669"/>
    <property type="project" value="UniProtKB-SubCell"/>
</dbReference>
<evidence type="ECO:0000256" key="3">
    <source>
        <dbReference type="ARBA" id="ARBA00022989"/>
    </source>
</evidence>
<dbReference type="Gene3D" id="1.20.1250.20">
    <property type="entry name" value="MFS general substrate transporter like domains"/>
    <property type="match status" value="1"/>
</dbReference>
<dbReference type="InterPro" id="IPR004752">
    <property type="entry name" value="AmpG_permease/AT-1"/>
</dbReference>
<dbReference type="GO" id="GO:0008521">
    <property type="term" value="F:acetyl-CoA transmembrane transporter activity"/>
    <property type="evidence" value="ECO:0007669"/>
    <property type="project" value="InterPro"/>
</dbReference>
<feature type="transmembrane region" description="Helical" evidence="6">
    <location>
        <begin position="301"/>
        <end position="326"/>
    </location>
</feature>
<dbReference type="Pfam" id="PF13000">
    <property type="entry name" value="Acatn"/>
    <property type="match status" value="2"/>
</dbReference>
<dbReference type="SUPFAM" id="SSF103473">
    <property type="entry name" value="MFS general substrate transporter"/>
    <property type="match status" value="1"/>
</dbReference>
<evidence type="ECO:0000313" key="7">
    <source>
        <dbReference type="EMBL" id="CAF9909132.1"/>
    </source>
</evidence>
<feature type="compositionally biased region" description="Polar residues" evidence="5">
    <location>
        <begin position="10"/>
        <end position="31"/>
    </location>
</feature>
<feature type="transmembrane region" description="Helical" evidence="6">
    <location>
        <begin position="520"/>
        <end position="547"/>
    </location>
</feature>
<feature type="transmembrane region" description="Helical" evidence="6">
    <location>
        <begin position="261"/>
        <end position="281"/>
    </location>
</feature>
<feature type="transmembrane region" description="Helical" evidence="6">
    <location>
        <begin position="194"/>
        <end position="217"/>
    </location>
</feature>
<dbReference type="PANTHER" id="PTHR12778">
    <property type="entry name" value="SOLUTE CARRIER FAMILY 33 ACETYL-COA TRANSPORTER -RELATED"/>
    <property type="match status" value="1"/>
</dbReference>
<evidence type="ECO:0000256" key="2">
    <source>
        <dbReference type="ARBA" id="ARBA00022692"/>
    </source>
</evidence>
<keyword evidence="4 6" id="KW-0472">Membrane</keyword>
<evidence type="ECO:0000256" key="1">
    <source>
        <dbReference type="ARBA" id="ARBA00004141"/>
    </source>
</evidence>
<dbReference type="FunFam" id="1.20.1250.20:FF:000289">
    <property type="entry name" value="Acetyl-coenzyme A transporter 1"/>
    <property type="match status" value="1"/>
</dbReference>
<dbReference type="InterPro" id="IPR036259">
    <property type="entry name" value="MFS_trans_sf"/>
</dbReference>
<sequence length="679" mass="74732">MPTSFGDPSLVTNSFSQPHSSLGTDSDQVELQSLPPPPRWNQNITLPEPLLPHPLIEEKDENSQLSPKHRPSDISFGEASTSTHHLSGPSSPTDSEFRDFQMGRRKQSPRTETSSTPSSTASGGLDEKRNGSMDSHLEMRRKHLSVESPDTASQTAHLISRENFSLDDEPPPTPITPNVNTSFFDLPRQDRRNFLLLVLLYFLQGIPMGLASGSVPFLLKSHLSYAQIGVFSLASYPYSLKLLWSPIVDAVWSPALGRRKSWIMPIQLCSGFGMLYLGSRIKDMMVAAGASDGSGVWTFTWWWFFLVFLCATQDIAVDGWALTLLSTPNLSYASTAQTVGLTGGHFLSYTVFLAFNSPDFANRWFRSSPSPEGVMTLGGYLTFSGWAYLIVTLGLAVFKREEKTKERDGILEVYKSMLGILKLKNIQSIIIIHLIAKIGFQANDAVTNLKLLDKGFSQEDMALTVLIDFPFEIGLGYYAGRWSTAYPPIHVWCWAFIGRLLAAVLAQAVVMVFPKDGVQPWYLLTVIASHIFSTFSNTVMFVSISAFHAKIADPVIGGTYMTLLATVSNLGGTFPRFFILRLVDVFTVATCHPPVDPPKTAELKGALITAPFSCVAEAEKHRCIDGGGTCIISRDGYYITNVVCVIIGVITFWGYIRPAAMKLQALPLKAWRLAAGSGN</sequence>
<feature type="region of interest" description="Disordered" evidence="5">
    <location>
        <begin position="1"/>
        <end position="132"/>
    </location>
</feature>
<evidence type="ECO:0008006" key="9">
    <source>
        <dbReference type="Google" id="ProtNLM"/>
    </source>
</evidence>
<organism evidence="7 8">
    <name type="scientific">Heterodermia speciosa</name>
    <dbReference type="NCBI Taxonomy" id="116794"/>
    <lineage>
        <taxon>Eukaryota</taxon>
        <taxon>Fungi</taxon>
        <taxon>Dikarya</taxon>
        <taxon>Ascomycota</taxon>
        <taxon>Pezizomycotina</taxon>
        <taxon>Lecanoromycetes</taxon>
        <taxon>OSLEUM clade</taxon>
        <taxon>Lecanoromycetidae</taxon>
        <taxon>Caliciales</taxon>
        <taxon>Physciaceae</taxon>
        <taxon>Heterodermia</taxon>
    </lineage>
</organism>
<dbReference type="OrthoDB" id="6415790at2759"/>
<feature type="transmembrane region" description="Helical" evidence="6">
    <location>
        <begin position="377"/>
        <end position="398"/>
    </location>
</feature>
<keyword evidence="2 6" id="KW-0812">Transmembrane</keyword>
<dbReference type="EMBL" id="CAJPDS010000007">
    <property type="protein sequence ID" value="CAF9909132.1"/>
    <property type="molecule type" value="Genomic_DNA"/>
</dbReference>
<evidence type="ECO:0000256" key="4">
    <source>
        <dbReference type="ARBA" id="ARBA00023136"/>
    </source>
</evidence>
<name>A0A8H3END7_9LECA</name>
<proteinExistence type="predicted"/>
<protein>
    <recommendedName>
        <fullName evidence="9">Acetyl-CoA transporter</fullName>
    </recommendedName>
</protein>
<feature type="transmembrane region" description="Helical" evidence="6">
    <location>
        <begin position="637"/>
        <end position="656"/>
    </location>
</feature>
<dbReference type="InterPro" id="IPR024371">
    <property type="entry name" value="AcetylCoA_trans_1-like"/>
</dbReference>
<keyword evidence="3 6" id="KW-1133">Transmembrane helix</keyword>
<feature type="transmembrane region" description="Helical" evidence="6">
    <location>
        <begin position="491"/>
        <end position="514"/>
    </location>
</feature>
<feature type="transmembrane region" description="Helical" evidence="6">
    <location>
        <begin position="559"/>
        <end position="579"/>
    </location>
</feature>
<gene>
    <name evidence="7" type="ORF">HETSPECPRED_008846</name>
</gene>
<dbReference type="PANTHER" id="PTHR12778:SF9">
    <property type="entry name" value="ACETYL-COENZYME A TRANSPORTER 1"/>
    <property type="match status" value="1"/>
</dbReference>
<accession>A0A8H3END7</accession>
<dbReference type="AlphaFoldDB" id="A0A8H3END7"/>